<dbReference type="InterPro" id="IPR036097">
    <property type="entry name" value="HisK_dim/P_sf"/>
</dbReference>
<keyword evidence="9" id="KW-0157">Chromophore</keyword>
<dbReference type="SUPFAM" id="SSF47384">
    <property type="entry name" value="Homodimeric domain of signal transducing histidine kinase"/>
    <property type="match status" value="1"/>
</dbReference>
<dbReference type="InterPro" id="IPR003594">
    <property type="entry name" value="HATPase_dom"/>
</dbReference>
<dbReference type="InterPro" id="IPR013654">
    <property type="entry name" value="PAS_2"/>
</dbReference>
<dbReference type="InterPro" id="IPR050351">
    <property type="entry name" value="BphY/WalK/GraS-like"/>
</dbReference>
<dbReference type="EMBL" id="MRCC01000013">
    <property type="protein sequence ID" value="OKH24364.1"/>
    <property type="molecule type" value="Genomic_DNA"/>
</dbReference>
<dbReference type="InterPro" id="IPR013515">
    <property type="entry name" value="Phytochrome_cen-reg"/>
</dbReference>
<dbReference type="SUPFAM" id="SSF55874">
    <property type="entry name" value="ATPase domain of HSP90 chaperone/DNA topoisomerase II/histidine kinase"/>
    <property type="match status" value="1"/>
</dbReference>
<sequence>MSQSEDRIIVQTVNLTAYDKEFLHLSGAIQPHGILFALKEPQLEIIQVSNNTFELLGFHPQALLNQSLKDLLTPTELLFIEGCLVKDFESVNPIKLSIDMSNNIKNFDGILHRCNGVLILELEPKLTQEDRNFIRFYHLVKGAIAKLQNAPTMSGMCQDITQEVQNLTGFDRVMIYQFDGKQAGKVIAEEKREDLNSYLGLHYPASDIPDQAKKLYTRNRLRLIPDINSQPKELVPAQNPITNEPLDLSYAVLRSVSPCHLEYLRNMGVTASMSISLNKDKKLWGLIACHHYSPKYVSYEVRTACEFLGQVMSLELAAKEENENLDYKIKLKSIQAQFIEAMPLTENFMDGLVKDKDNLLQLVAAQGVAICANGDLSIAGETPSKSDIYNLIEWVEAKIDNDIFYTDCLPRLYPTAEKFKDVASGLIVLSISQTQKNYVLWFRPEVIQTVNWGGDPYSSVELSPRKSFELWQETVRSQSLPWKQCEIDAIIELRSAIVGIVLRKADELARINIELARSNSELDAFAYIASHDLKEPLRGIHNYSNFLIEDYADVLQAEGVSKLQTLVRLTQRMEDLINSLLHFSRLGRVELTLQKTDLNELVNSVIDILNISLKETEVDIRLPRPLPSVYCDPVQISEVFSNLISNAIKYNNKPNKLVEVGFLDTALNKPEYIVFYVKDNGIGIKEKHFDAIFRIFKRLHPLNKYGGGTGAGLTIAKKIVERHNGEIWVKSAYGEGSTFYFTLPSVRVSQ</sequence>
<evidence type="ECO:0000256" key="7">
    <source>
        <dbReference type="ARBA" id="ARBA00022679"/>
    </source>
</evidence>
<evidence type="ECO:0000256" key="8">
    <source>
        <dbReference type="ARBA" id="ARBA00022777"/>
    </source>
</evidence>
<keyword evidence="5" id="KW-0597">Phosphoprotein</keyword>
<dbReference type="Gene3D" id="1.10.287.130">
    <property type="match status" value="1"/>
</dbReference>
<accession>A0A1U7HLD0</accession>
<dbReference type="PANTHER" id="PTHR42878:SF15">
    <property type="entry name" value="BACTERIOPHYTOCHROME"/>
    <property type="match status" value="1"/>
</dbReference>
<evidence type="ECO:0000313" key="14">
    <source>
        <dbReference type="Proteomes" id="UP000185984"/>
    </source>
</evidence>
<evidence type="ECO:0000256" key="4">
    <source>
        <dbReference type="ARBA" id="ARBA00022543"/>
    </source>
</evidence>
<dbReference type="GO" id="GO:0009881">
    <property type="term" value="F:photoreceptor activity"/>
    <property type="evidence" value="ECO:0007669"/>
    <property type="project" value="UniProtKB-KW"/>
</dbReference>
<dbReference type="Pfam" id="PF08446">
    <property type="entry name" value="PAS_2"/>
    <property type="match status" value="1"/>
</dbReference>
<dbReference type="GO" id="GO:0000156">
    <property type="term" value="F:phosphorelay response regulator activity"/>
    <property type="evidence" value="ECO:0007669"/>
    <property type="project" value="TreeGrafter"/>
</dbReference>
<dbReference type="PANTHER" id="PTHR42878">
    <property type="entry name" value="TWO-COMPONENT HISTIDINE KINASE"/>
    <property type="match status" value="1"/>
</dbReference>
<dbReference type="SMART" id="SM00387">
    <property type="entry name" value="HATPase_c"/>
    <property type="match status" value="1"/>
</dbReference>
<evidence type="ECO:0000256" key="2">
    <source>
        <dbReference type="ARBA" id="ARBA00006402"/>
    </source>
</evidence>
<dbReference type="PROSITE" id="PS50046">
    <property type="entry name" value="PHYTOCHROME_2"/>
    <property type="match status" value="1"/>
</dbReference>
<feature type="domain" description="Histidine kinase" evidence="12">
    <location>
        <begin position="528"/>
        <end position="747"/>
    </location>
</feature>
<evidence type="ECO:0000256" key="3">
    <source>
        <dbReference type="ARBA" id="ARBA00012438"/>
    </source>
</evidence>
<dbReference type="SUPFAM" id="SSF55785">
    <property type="entry name" value="PYP-like sensor domain (PAS domain)"/>
    <property type="match status" value="1"/>
</dbReference>
<dbReference type="InterPro" id="IPR005467">
    <property type="entry name" value="His_kinase_dom"/>
</dbReference>
<comment type="caution">
    <text evidence="13">The sequence shown here is derived from an EMBL/GenBank/DDBJ whole genome shotgun (WGS) entry which is preliminary data.</text>
</comment>
<dbReference type="GO" id="GO:0009584">
    <property type="term" value="P:detection of visible light"/>
    <property type="evidence" value="ECO:0007669"/>
    <property type="project" value="InterPro"/>
</dbReference>
<dbReference type="STRING" id="247279.NIES1031_16430"/>
<dbReference type="Pfam" id="PF01590">
    <property type="entry name" value="GAF"/>
    <property type="match status" value="1"/>
</dbReference>
<comment type="similarity">
    <text evidence="2">In the N-terminal section; belongs to the phytochrome family.</text>
</comment>
<proteinExistence type="inferred from homology"/>
<evidence type="ECO:0000256" key="6">
    <source>
        <dbReference type="ARBA" id="ARBA00022606"/>
    </source>
</evidence>
<evidence type="ECO:0000313" key="13">
    <source>
        <dbReference type="EMBL" id="OKH24364.1"/>
    </source>
</evidence>
<dbReference type="SUPFAM" id="SSF55781">
    <property type="entry name" value="GAF domain-like"/>
    <property type="match status" value="2"/>
</dbReference>
<keyword evidence="7" id="KW-0808">Transferase</keyword>
<dbReference type="InterPro" id="IPR029016">
    <property type="entry name" value="GAF-like_dom_sf"/>
</dbReference>
<dbReference type="GO" id="GO:0007234">
    <property type="term" value="P:osmosensory signaling via phosphorelay pathway"/>
    <property type="evidence" value="ECO:0007669"/>
    <property type="project" value="TreeGrafter"/>
</dbReference>
<keyword evidence="8" id="KW-0418">Kinase</keyword>
<evidence type="ECO:0000259" key="11">
    <source>
        <dbReference type="PROSITE" id="PS50046"/>
    </source>
</evidence>
<dbReference type="GO" id="GO:0000155">
    <property type="term" value="F:phosphorelay sensor kinase activity"/>
    <property type="evidence" value="ECO:0007669"/>
    <property type="project" value="InterPro"/>
</dbReference>
<evidence type="ECO:0000256" key="1">
    <source>
        <dbReference type="ARBA" id="ARBA00000085"/>
    </source>
</evidence>
<dbReference type="CDD" id="cd00082">
    <property type="entry name" value="HisKA"/>
    <property type="match status" value="1"/>
</dbReference>
<evidence type="ECO:0000259" key="12">
    <source>
        <dbReference type="PROSITE" id="PS50109"/>
    </source>
</evidence>
<comment type="catalytic activity">
    <reaction evidence="1">
        <text>ATP + protein L-histidine = ADP + protein N-phospho-L-histidine.</text>
        <dbReference type="EC" id="2.7.13.3"/>
    </reaction>
</comment>
<dbReference type="InterPro" id="IPR035965">
    <property type="entry name" value="PAS-like_dom_sf"/>
</dbReference>
<dbReference type="InterPro" id="IPR003661">
    <property type="entry name" value="HisK_dim/P_dom"/>
</dbReference>
<dbReference type="InterPro" id="IPR003018">
    <property type="entry name" value="GAF"/>
</dbReference>
<keyword evidence="4" id="KW-0600">Photoreceptor protein</keyword>
<dbReference type="EC" id="2.7.13.3" evidence="3"/>
<dbReference type="SMART" id="SM00388">
    <property type="entry name" value="HisKA"/>
    <property type="match status" value="1"/>
</dbReference>
<protein>
    <recommendedName>
        <fullName evidence="3">histidine kinase</fullName>
        <ecNumber evidence="3">2.7.13.3</ecNumber>
    </recommendedName>
</protein>
<dbReference type="OrthoDB" id="9760752at2"/>
<dbReference type="GO" id="GO:0030295">
    <property type="term" value="F:protein kinase activator activity"/>
    <property type="evidence" value="ECO:0007669"/>
    <property type="project" value="TreeGrafter"/>
</dbReference>
<dbReference type="Pfam" id="PF00360">
    <property type="entry name" value="PHY"/>
    <property type="match status" value="1"/>
</dbReference>
<dbReference type="Gene3D" id="3.30.565.10">
    <property type="entry name" value="Histidine kinase-like ATPase, C-terminal domain"/>
    <property type="match status" value="1"/>
</dbReference>
<organism evidence="13 14">
    <name type="scientific">Chroogloeocystis siderophila 5.2 s.c.1</name>
    <dbReference type="NCBI Taxonomy" id="247279"/>
    <lineage>
        <taxon>Bacteria</taxon>
        <taxon>Bacillati</taxon>
        <taxon>Cyanobacteriota</taxon>
        <taxon>Cyanophyceae</taxon>
        <taxon>Oscillatoriophycideae</taxon>
        <taxon>Chroococcales</taxon>
        <taxon>Chroococcaceae</taxon>
        <taxon>Chroogloeocystis</taxon>
    </lineage>
</organism>
<dbReference type="AlphaFoldDB" id="A0A1U7HLD0"/>
<dbReference type="InterPro" id="IPR016132">
    <property type="entry name" value="Phyto_chromo_attachment"/>
</dbReference>
<dbReference type="InterPro" id="IPR043150">
    <property type="entry name" value="Phytochrome_PHY_sf"/>
</dbReference>
<dbReference type="Pfam" id="PF02518">
    <property type="entry name" value="HATPase_c"/>
    <property type="match status" value="1"/>
</dbReference>
<dbReference type="RefSeq" id="WP_073550590.1">
    <property type="nucleotide sequence ID" value="NZ_CAWMVK010000005.1"/>
</dbReference>
<dbReference type="PRINTS" id="PR01033">
    <property type="entry name" value="PHYTOCHROME"/>
</dbReference>
<reference evidence="13 14" key="1">
    <citation type="submission" date="2016-11" db="EMBL/GenBank/DDBJ databases">
        <title>Draft Genome Sequences of Nine Cyanobacterial Strains from Diverse Habitats.</title>
        <authorList>
            <person name="Zhu T."/>
            <person name="Hou S."/>
            <person name="Lu X."/>
            <person name="Hess W.R."/>
        </authorList>
    </citation>
    <scope>NUCLEOTIDE SEQUENCE [LARGE SCALE GENOMIC DNA]</scope>
    <source>
        <strain evidence="13 14">5.2 s.c.1</strain>
    </source>
</reference>
<keyword evidence="10" id="KW-0675">Receptor</keyword>
<dbReference type="InterPro" id="IPR036890">
    <property type="entry name" value="HATPase_C_sf"/>
</dbReference>
<dbReference type="InterPro" id="IPR001294">
    <property type="entry name" value="Phytochrome"/>
</dbReference>
<dbReference type="Gene3D" id="3.30.450.270">
    <property type="match status" value="1"/>
</dbReference>
<dbReference type="FunFam" id="3.30.565.10:FF:000006">
    <property type="entry name" value="Sensor histidine kinase WalK"/>
    <property type="match status" value="1"/>
</dbReference>
<name>A0A1U7HLD0_9CHRO</name>
<dbReference type="Gene3D" id="3.30.450.40">
    <property type="match status" value="1"/>
</dbReference>
<evidence type="ECO:0000256" key="5">
    <source>
        <dbReference type="ARBA" id="ARBA00022553"/>
    </source>
</evidence>
<dbReference type="Proteomes" id="UP000185984">
    <property type="component" value="Unassembled WGS sequence"/>
</dbReference>
<gene>
    <name evidence="13" type="ORF">NIES1031_16430</name>
</gene>
<dbReference type="GO" id="GO:0006355">
    <property type="term" value="P:regulation of DNA-templated transcription"/>
    <property type="evidence" value="ECO:0007669"/>
    <property type="project" value="InterPro"/>
</dbReference>
<keyword evidence="14" id="KW-1185">Reference proteome</keyword>
<dbReference type="SMART" id="SM00065">
    <property type="entry name" value="GAF"/>
    <property type="match status" value="1"/>
</dbReference>
<keyword evidence="6" id="KW-0716">Sensory transduction</keyword>
<dbReference type="Gene3D" id="3.30.450.20">
    <property type="entry name" value="PAS domain"/>
    <property type="match status" value="1"/>
</dbReference>
<evidence type="ECO:0000256" key="9">
    <source>
        <dbReference type="ARBA" id="ARBA00022991"/>
    </source>
</evidence>
<feature type="domain" description="Phytochrome chromophore attachment site" evidence="11">
    <location>
        <begin position="152"/>
        <end position="310"/>
    </location>
</feature>
<dbReference type="Pfam" id="PF00512">
    <property type="entry name" value="HisKA"/>
    <property type="match status" value="1"/>
</dbReference>
<evidence type="ECO:0000256" key="10">
    <source>
        <dbReference type="ARBA" id="ARBA00023170"/>
    </source>
</evidence>
<dbReference type="PROSITE" id="PS50109">
    <property type="entry name" value="HIS_KIN"/>
    <property type="match status" value="1"/>
</dbReference>